<dbReference type="GO" id="GO:0042626">
    <property type="term" value="F:ATPase-coupled transmembrane transporter activity"/>
    <property type="evidence" value="ECO:0007669"/>
    <property type="project" value="TreeGrafter"/>
</dbReference>
<dbReference type="PANTHER" id="PTHR24223">
    <property type="entry name" value="ATP-BINDING CASSETTE SUB-FAMILY C"/>
    <property type="match status" value="1"/>
</dbReference>
<dbReference type="PANTHER" id="PTHR24223:SF269">
    <property type="entry name" value="ABC MULTIDRUG TRANSPORTER (EUROFUNG)-RELATED"/>
    <property type="match status" value="1"/>
</dbReference>
<keyword evidence="1" id="KW-0547">Nucleotide-binding</keyword>
<keyword evidence="2" id="KW-0067">ATP-binding</keyword>
<gene>
    <name evidence="4" type="ORF">LY79DRAFT_475121</name>
</gene>
<dbReference type="RefSeq" id="XP_060418319.1">
    <property type="nucleotide sequence ID" value="XM_060553229.1"/>
</dbReference>
<evidence type="ECO:0000256" key="2">
    <source>
        <dbReference type="ARBA" id="ARBA00022840"/>
    </source>
</evidence>
<proteinExistence type="predicted"/>
<dbReference type="Pfam" id="PF00005">
    <property type="entry name" value="ABC_tran"/>
    <property type="match status" value="1"/>
</dbReference>
<feature type="non-terminal residue" evidence="4">
    <location>
        <position position="92"/>
    </location>
</feature>
<dbReference type="AlphaFoldDB" id="A0AAD8V926"/>
<keyword evidence="4" id="KW-0378">Hydrolase</keyword>
<dbReference type="GO" id="GO:0016020">
    <property type="term" value="C:membrane"/>
    <property type="evidence" value="ECO:0007669"/>
    <property type="project" value="TreeGrafter"/>
</dbReference>
<name>A0AAD8V926_9PEZI</name>
<dbReference type="InterPro" id="IPR050173">
    <property type="entry name" value="ABC_transporter_C-like"/>
</dbReference>
<dbReference type="InterPro" id="IPR027417">
    <property type="entry name" value="P-loop_NTPase"/>
</dbReference>
<feature type="domain" description="ABC transporter" evidence="3">
    <location>
        <begin position="15"/>
        <end position="87"/>
    </location>
</feature>
<feature type="non-terminal residue" evidence="4">
    <location>
        <position position="1"/>
    </location>
</feature>
<comment type="caution">
    <text evidence="4">The sequence shown here is derived from an EMBL/GenBank/DDBJ whole genome shotgun (WGS) entry which is preliminary data.</text>
</comment>
<dbReference type="GeneID" id="85437469"/>
<reference evidence="4" key="1">
    <citation type="submission" date="2021-06" db="EMBL/GenBank/DDBJ databases">
        <title>Comparative genomics, transcriptomics and evolutionary studies reveal genomic signatures of adaptation to plant cell wall in hemibiotrophic fungi.</title>
        <authorList>
            <consortium name="DOE Joint Genome Institute"/>
            <person name="Baroncelli R."/>
            <person name="Diaz J.F."/>
            <person name="Benocci T."/>
            <person name="Peng M."/>
            <person name="Battaglia E."/>
            <person name="Haridas S."/>
            <person name="Andreopoulos W."/>
            <person name="Labutti K."/>
            <person name="Pangilinan J."/>
            <person name="Floch G.L."/>
            <person name="Makela M.R."/>
            <person name="Henrissat B."/>
            <person name="Grigoriev I.V."/>
            <person name="Crouch J.A."/>
            <person name="De Vries R.P."/>
            <person name="Sukno S.A."/>
            <person name="Thon M.R."/>
        </authorList>
    </citation>
    <scope>NUCLEOTIDE SEQUENCE</scope>
    <source>
        <strain evidence="4">CBS 125086</strain>
    </source>
</reference>
<dbReference type="Proteomes" id="UP001230504">
    <property type="component" value="Unassembled WGS sequence"/>
</dbReference>
<sequence>VGFCDQIPYLTNNTIYTNIIGHSTVDEAWYKTVVKAVDLETDLNKLLRGDLTPVGSNGDALSTGQKQRVALARAVYARKPLIVLDDVFSGMD</sequence>
<evidence type="ECO:0000256" key="1">
    <source>
        <dbReference type="ARBA" id="ARBA00022741"/>
    </source>
</evidence>
<organism evidence="4 5">
    <name type="scientific">Colletotrichum navitas</name>
    <dbReference type="NCBI Taxonomy" id="681940"/>
    <lineage>
        <taxon>Eukaryota</taxon>
        <taxon>Fungi</taxon>
        <taxon>Dikarya</taxon>
        <taxon>Ascomycota</taxon>
        <taxon>Pezizomycotina</taxon>
        <taxon>Sordariomycetes</taxon>
        <taxon>Hypocreomycetidae</taxon>
        <taxon>Glomerellales</taxon>
        <taxon>Glomerellaceae</taxon>
        <taxon>Colletotrichum</taxon>
        <taxon>Colletotrichum graminicola species complex</taxon>
    </lineage>
</organism>
<dbReference type="InterPro" id="IPR003439">
    <property type="entry name" value="ABC_transporter-like_ATP-bd"/>
</dbReference>
<dbReference type="Gene3D" id="3.40.50.300">
    <property type="entry name" value="P-loop containing nucleotide triphosphate hydrolases"/>
    <property type="match status" value="1"/>
</dbReference>
<dbReference type="GO" id="GO:0016887">
    <property type="term" value="F:ATP hydrolysis activity"/>
    <property type="evidence" value="ECO:0007669"/>
    <property type="project" value="InterPro"/>
</dbReference>
<dbReference type="SUPFAM" id="SSF52540">
    <property type="entry name" value="P-loop containing nucleoside triphosphate hydrolases"/>
    <property type="match status" value="1"/>
</dbReference>
<accession>A0AAD8V926</accession>
<evidence type="ECO:0000313" key="5">
    <source>
        <dbReference type="Proteomes" id="UP001230504"/>
    </source>
</evidence>
<evidence type="ECO:0000259" key="3">
    <source>
        <dbReference type="Pfam" id="PF00005"/>
    </source>
</evidence>
<dbReference type="EMBL" id="JAHLJV010000008">
    <property type="protein sequence ID" value="KAK1597529.1"/>
    <property type="molecule type" value="Genomic_DNA"/>
</dbReference>
<evidence type="ECO:0000313" key="4">
    <source>
        <dbReference type="EMBL" id="KAK1597529.1"/>
    </source>
</evidence>
<keyword evidence="5" id="KW-1185">Reference proteome</keyword>
<protein>
    <submittedName>
        <fullName evidence="4">P-loop containing nucleoside triphosphate hydrolase protein</fullName>
    </submittedName>
</protein>
<dbReference type="GO" id="GO:0005524">
    <property type="term" value="F:ATP binding"/>
    <property type="evidence" value="ECO:0007669"/>
    <property type="project" value="UniProtKB-KW"/>
</dbReference>